<keyword evidence="2" id="KW-1185">Reference proteome</keyword>
<organism evidence="1 2">
    <name type="scientific">Corynebacterium poyangense</name>
    <dbReference type="NCBI Taxonomy" id="2684405"/>
    <lineage>
        <taxon>Bacteria</taxon>
        <taxon>Bacillati</taxon>
        <taxon>Actinomycetota</taxon>
        <taxon>Actinomycetes</taxon>
        <taxon>Mycobacteriales</taxon>
        <taxon>Corynebacteriaceae</taxon>
        <taxon>Corynebacterium</taxon>
    </lineage>
</organism>
<reference evidence="1 2" key="1">
    <citation type="submission" date="2019-12" db="EMBL/GenBank/DDBJ databases">
        <title>Corynebacterium sp. nov., isolated from feces of the Anser Albifrons in China.</title>
        <authorList>
            <person name="Liu Q."/>
        </authorList>
    </citation>
    <scope>NUCLEOTIDE SEQUENCE [LARGE SCALE GENOMIC DNA]</scope>
    <source>
        <strain evidence="1 2">4H37-19</strain>
    </source>
</reference>
<dbReference type="AlphaFoldDB" id="A0A7H0SQD4"/>
<dbReference type="GO" id="GO:0003677">
    <property type="term" value="F:DNA binding"/>
    <property type="evidence" value="ECO:0007669"/>
    <property type="project" value="InterPro"/>
</dbReference>
<protein>
    <submittedName>
        <fullName evidence="1">Uncharacterized protein</fullName>
    </submittedName>
</protein>
<dbReference type="Proteomes" id="UP000516320">
    <property type="component" value="Chromosome"/>
</dbReference>
<dbReference type="EMBL" id="CP046884">
    <property type="protein sequence ID" value="QNQ90759.1"/>
    <property type="molecule type" value="Genomic_DNA"/>
</dbReference>
<evidence type="ECO:0000313" key="1">
    <source>
        <dbReference type="EMBL" id="QNQ90759.1"/>
    </source>
</evidence>
<dbReference type="InterPro" id="IPR001387">
    <property type="entry name" value="Cro/C1-type_HTH"/>
</dbReference>
<name>A0A7H0SQD4_9CORY</name>
<evidence type="ECO:0000313" key="2">
    <source>
        <dbReference type="Proteomes" id="UP000516320"/>
    </source>
</evidence>
<dbReference type="KEGG" id="cpoy:GP475_08975"/>
<sequence>MSKYSPEAITTLLAIKECGARLKETQKELEVLQAQRIELIKKAVDMGISQSEVSRALGISRARVNEIILGKKKK</sequence>
<dbReference type="RefSeq" id="WP_187974072.1">
    <property type="nucleotide sequence ID" value="NZ_CP046884.1"/>
</dbReference>
<dbReference type="Gene3D" id="1.10.260.40">
    <property type="entry name" value="lambda repressor-like DNA-binding domains"/>
    <property type="match status" value="1"/>
</dbReference>
<accession>A0A7H0SQD4</accession>
<proteinExistence type="predicted"/>
<dbReference type="InterPro" id="IPR010982">
    <property type="entry name" value="Lambda_DNA-bd_dom_sf"/>
</dbReference>
<gene>
    <name evidence="1" type="ORF">GP475_08975</name>
</gene>
<dbReference type="Pfam" id="PF01381">
    <property type="entry name" value="HTH_3"/>
    <property type="match status" value="1"/>
</dbReference>